<dbReference type="InterPro" id="IPR044043">
    <property type="entry name" value="VanA_C_cat"/>
</dbReference>
<dbReference type="GO" id="GO:0051537">
    <property type="term" value="F:2 iron, 2 sulfur cluster binding"/>
    <property type="evidence" value="ECO:0007669"/>
    <property type="project" value="UniProtKB-KW"/>
</dbReference>
<dbReference type="AlphaFoldDB" id="A0A0A2C012"/>
<keyword evidence="6 11" id="KW-0560">Oxidoreductase</keyword>
<dbReference type="GO" id="GO:0005737">
    <property type="term" value="C:cytoplasm"/>
    <property type="evidence" value="ECO:0007669"/>
    <property type="project" value="TreeGrafter"/>
</dbReference>
<dbReference type="CDD" id="cd03469">
    <property type="entry name" value="Rieske_RO_Alpha_N"/>
    <property type="match status" value="1"/>
</dbReference>
<feature type="domain" description="Rieske" evidence="10">
    <location>
        <begin position="51"/>
        <end position="163"/>
    </location>
</feature>
<dbReference type="InterPro" id="IPR017941">
    <property type="entry name" value="Rieske_2Fe-2S"/>
</dbReference>
<reference evidence="12" key="1">
    <citation type="journal article" date="2014" name="Sci. Data">
        <title>Genomes of diverse isolates of the marine cyanobacterium Prochlorococcus.</title>
        <authorList>
            <person name="Biller S."/>
            <person name="Berube P."/>
            <person name="Thompson J."/>
            <person name="Kelly L."/>
            <person name="Roggensack S."/>
            <person name="Awad L."/>
            <person name="Roache-Johnson K."/>
            <person name="Ding H."/>
            <person name="Giovannoni S.J."/>
            <person name="Moore L.R."/>
            <person name="Chisholm S.W."/>
        </authorList>
    </citation>
    <scope>NUCLEOTIDE SEQUENCE [LARGE SCALE GENOMIC DNA]</scope>
    <source>
        <strain evidence="12">PAC1</strain>
    </source>
</reference>
<keyword evidence="3" id="KW-0001">2Fe-2S</keyword>
<keyword evidence="8" id="KW-0411">Iron-sulfur</keyword>
<dbReference type="GO" id="GO:0004497">
    <property type="term" value="F:monooxygenase activity"/>
    <property type="evidence" value="ECO:0007669"/>
    <property type="project" value="UniProtKB-ARBA"/>
</dbReference>
<keyword evidence="7" id="KW-0408">Iron</keyword>
<dbReference type="PROSITE" id="PS51296">
    <property type="entry name" value="RIESKE"/>
    <property type="match status" value="1"/>
</dbReference>
<dbReference type="PANTHER" id="PTHR21266">
    <property type="entry name" value="IRON-SULFUR DOMAIN CONTAINING PROTEIN"/>
    <property type="match status" value="1"/>
</dbReference>
<dbReference type="InterPro" id="IPR036922">
    <property type="entry name" value="Rieske_2Fe-2S_sf"/>
</dbReference>
<accession>A0A0A2C012</accession>
<evidence type="ECO:0000256" key="6">
    <source>
        <dbReference type="ARBA" id="ARBA00023002"/>
    </source>
</evidence>
<dbReference type="GO" id="GO:0016020">
    <property type="term" value="C:membrane"/>
    <property type="evidence" value="ECO:0007669"/>
    <property type="project" value="UniProtKB-SubCell"/>
</dbReference>
<evidence type="ECO:0000256" key="3">
    <source>
        <dbReference type="ARBA" id="ARBA00022714"/>
    </source>
</evidence>
<dbReference type="Gene3D" id="3.90.380.10">
    <property type="entry name" value="Naphthalene 1,2-dioxygenase Alpha Subunit, Chain A, domain 1"/>
    <property type="match status" value="1"/>
</dbReference>
<evidence type="ECO:0000256" key="7">
    <source>
        <dbReference type="ARBA" id="ARBA00023004"/>
    </source>
</evidence>
<dbReference type="RefSeq" id="WP_036907343.1">
    <property type="nucleotide sequence ID" value="NZ_CP138967.1"/>
</dbReference>
<dbReference type="GO" id="GO:0005506">
    <property type="term" value="F:iron ion binding"/>
    <property type="evidence" value="ECO:0007669"/>
    <property type="project" value="InterPro"/>
</dbReference>
<dbReference type="Pfam" id="PF19112">
    <property type="entry name" value="VanA_C"/>
    <property type="match status" value="1"/>
</dbReference>
<organism evidence="11 12">
    <name type="scientific">Prochlorococcus marinus str. PAC1</name>
    <dbReference type="NCBI Taxonomy" id="59924"/>
    <lineage>
        <taxon>Bacteria</taxon>
        <taxon>Bacillati</taxon>
        <taxon>Cyanobacteriota</taxon>
        <taxon>Cyanophyceae</taxon>
        <taxon>Synechococcales</taxon>
        <taxon>Prochlorococcaceae</taxon>
        <taxon>Prochlorococcus</taxon>
    </lineage>
</organism>
<dbReference type="Proteomes" id="UP000030392">
    <property type="component" value="Unassembled WGS sequence"/>
</dbReference>
<proteinExistence type="predicted"/>
<dbReference type="SUPFAM" id="SSF55961">
    <property type="entry name" value="Bet v1-like"/>
    <property type="match status" value="1"/>
</dbReference>
<dbReference type="EMBL" id="JNAX01000015">
    <property type="protein sequence ID" value="KGG19638.1"/>
    <property type="molecule type" value="Genomic_DNA"/>
</dbReference>
<dbReference type="Gene3D" id="2.102.10.10">
    <property type="entry name" value="Rieske [2Fe-2S] iron-sulphur domain"/>
    <property type="match status" value="1"/>
</dbReference>
<name>A0A0A2C012_PROMR</name>
<evidence type="ECO:0000256" key="8">
    <source>
        <dbReference type="ARBA" id="ARBA00023014"/>
    </source>
</evidence>
<evidence type="ECO:0000256" key="1">
    <source>
        <dbReference type="ARBA" id="ARBA00004370"/>
    </source>
</evidence>
<comment type="caution">
    <text evidence="11">The sequence shown here is derived from an EMBL/GenBank/DDBJ whole genome shotgun (WGS) entry which is preliminary data.</text>
</comment>
<protein>
    <submittedName>
        <fullName evidence="11">Chlorophyll a</fullName>
        <ecNumber evidence="11">1.14.13.-</ecNumber>
    </submittedName>
</protein>
<dbReference type="PROSITE" id="PS00570">
    <property type="entry name" value="RING_HYDROXYL_ALPHA"/>
    <property type="match status" value="1"/>
</dbReference>
<evidence type="ECO:0000313" key="11">
    <source>
        <dbReference type="EMBL" id="KGG19638.1"/>
    </source>
</evidence>
<keyword evidence="4" id="KW-0479">Metal-binding</keyword>
<dbReference type="Pfam" id="PF00355">
    <property type="entry name" value="Rieske"/>
    <property type="match status" value="1"/>
</dbReference>
<dbReference type="InterPro" id="IPR050584">
    <property type="entry name" value="Cholesterol_7-desaturase"/>
</dbReference>
<evidence type="ECO:0000256" key="5">
    <source>
        <dbReference type="ARBA" id="ARBA00022989"/>
    </source>
</evidence>
<keyword evidence="2" id="KW-0812">Transmembrane</keyword>
<evidence type="ECO:0000313" key="12">
    <source>
        <dbReference type="Proteomes" id="UP000030392"/>
    </source>
</evidence>
<keyword evidence="5" id="KW-1133">Transmembrane helix</keyword>
<gene>
    <name evidence="11" type="ORF">EV03_2023</name>
</gene>
<evidence type="ECO:0000256" key="4">
    <source>
        <dbReference type="ARBA" id="ARBA00022723"/>
    </source>
</evidence>
<dbReference type="GO" id="GO:0016705">
    <property type="term" value="F:oxidoreductase activity, acting on paired donors, with incorporation or reduction of molecular oxygen"/>
    <property type="evidence" value="ECO:0007669"/>
    <property type="project" value="UniProtKB-ARBA"/>
</dbReference>
<keyword evidence="9" id="KW-0472">Membrane</keyword>
<dbReference type="EC" id="1.14.13.-" evidence="11"/>
<dbReference type="InterPro" id="IPR015881">
    <property type="entry name" value="ARHD_Rieske_2Fe_2S"/>
</dbReference>
<sequence>MNEENGKDNKSFEYETNNLIRSNFNEKESVKELENIAPKPSNQLTNGLLGWYSVSSSETIKDGKLNHFTIYNEPLVLYRDREGIVRCVKDVCPHRGASFLGGEVINGQLVCPYHGARFSSQGSCTNLDRITCQHIIDSNYDNYAKSIKLFQYPCAEKEGYIYIYYTGKPLANIEDFQIKSSINSLLPDSYGFPSLEYEYEEVYVDFKADWARIIENHLDILHVFWMHGDTIPDKNVNRETITSFNQKIKRDNRQIESIYSYKTNGQEEFIRIKFVPPGRIFIYKGSPESTRYIQVLDHIPLGNNKARVIVRHYRKFLKNKFFTNLVLFSHLQRRTFYKIFTEDYLVLKTQTFNDQMGYIQKDNVKLLGEDKMVQYYWDWLQNALNKEKPWDLHPINSLTNSVHEDRGMQYPPENPNMAIKNNRKIMIKLLTRLLFPIGFILLLI</sequence>
<comment type="subcellular location">
    <subcellularLocation>
        <location evidence="1">Membrane</location>
    </subcellularLocation>
</comment>
<evidence type="ECO:0000256" key="2">
    <source>
        <dbReference type="ARBA" id="ARBA00022692"/>
    </source>
</evidence>
<evidence type="ECO:0000256" key="9">
    <source>
        <dbReference type="ARBA" id="ARBA00023136"/>
    </source>
</evidence>
<dbReference type="SUPFAM" id="SSF50022">
    <property type="entry name" value="ISP domain"/>
    <property type="match status" value="1"/>
</dbReference>
<evidence type="ECO:0000259" key="10">
    <source>
        <dbReference type="PROSITE" id="PS51296"/>
    </source>
</evidence>
<dbReference type="PANTHER" id="PTHR21266:SF32">
    <property type="entry name" value="CHOLESTEROL 7-DESATURASE NVD"/>
    <property type="match status" value="1"/>
</dbReference>